<evidence type="ECO:0000256" key="10">
    <source>
        <dbReference type="PROSITE-ProRule" id="PRU10072"/>
    </source>
</evidence>
<dbReference type="EMBL" id="CP029161">
    <property type="protein sequence ID" value="AWH90586.1"/>
    <property type="molecule type" value="Genomic_DNA"/>
</dbReference>
<evidence type="ECO:0000256" key="11">
    <source>
        <dbReference type="RuleBase" id="RU003780"/>
    </source>
</evidence>
<dbReference type="NCBIfam" id="NF003589">
    <property type="entry name" value="PRK05254.1-2"/>
    <property type="match status" value="1"/>
</dbReference>
<dbReference type="Gene3D" id="3.40.470.10">
    <property type="entry name" value="Uracil-DNA glycosylase-like domain"/>
    <property type="match status" value="1"/>
</dbReference>
<dbReference type="NCBIfam" id="NF003588">
    <property type="entry name" value="PRK05254.1-1"/>
    <property type="match status" value="1"/>
</dbReference>
<dbReference type="OrthoDB" id="9804372at2"/>
<feature type="active site" description="Proton acceptor" evidence="9 10">
    <location>
        <position position="57"/>
    </location>
</feature>
<dbReference type="PANTHER" id="PTHR11264">
    <property type="entry name" value="URACIL-DNA GLYCOSYLASE"/>
    <property type="match status" value="1"/>
</dbReference>
<dbReference type="GO" id="GO:0097510">
    <property type="term" value="P:base-excision repair, AP site formation via deaminated base removal"/>
    <property type="evidence" value="ECO:0007669"/>
    <property type="project" value="TreeGrafter"/>
</dbReference>
<gene>
    <name evidence="9" type="primary">ung</name>
    <name evidence="13" type="ORF">DD681_02120</name>
</gene>
<comment type="function">
    <text evidence="2 9 11">Excises uracil residues from the DNA which can arise as a result of misincorporation of dUMP residues by DNA polymerase or due to deamination of cytosine.</text>
</comment>
<dbReference type="FunFam" id="3.40.470.10:FF:000001">
    <property type="entry name" value="Uracil-DNA glycosylase"/>
    <property type="match status" value="1"/>
</dbReference>
<dbReference type="Pfam" id="PF03167">
    <property type="entry name" value="UDG"/>
    <property type="match status" value="1"/>
</dbReference>
<dbReference type="NCBIfam" id="TIGR00628">
    <property type="entry name" value="ung"/>
    <property type="match status" value="1"/>
</dbReference>
<proteinExistence type="inferred from homology"/>
<dbReference type="NCBIfam" id="NF003592">
    <property type="entry name" value="PRK05254.1-5"/>
    <property type="match status" value="1"/>
</dbReference>
<evidence type="ECO:0000313" key="13">
    <source>
        <dbReference type="EMBL" id="AWH90586.1"/>
    </source>
</evidence>
<dbReference type="InterPro" id="IPR002043">
    <property type="entry name" value="UDG_fam1"/>
</dbReference>
<comment type="catalytic activity">
    <reaction evidence="1 9 11">
        <text>Hydrolyzes single-stranded DNA or mismatched double-stranded DNA and polynucleotides, releasing free uracil.</text>
        <dbReference type="EC" id="3.2.2.27"/>
    </reaction>
</comment>
<protein>
    <recommendedName>
        <fullName evidence="5 9">Uracil-DNA glycosylase</fullName>
        <shortName evidence="9">UDG</shortName>
        <ecNumber evidence="4 9">3.2.2.27</ecNumber>
    </recommendedName>
</protein>
<dbReference type="InterPro" id="IPR036895">
    <property type="entry name" value="Uracil-DNA_glycosylase-like_sf"/>
</dbReference>
<organism evidence="13 14">
    <name type="scientific">Buchnera aphidicola</name>
    <name type="common">Melanaphis sacchari</name>
    <dbReference type="NCBI Taxonomy" id="2173854"/>
    <lineage>
        <taxon>Bacteria</taxon>
        <taxon>Pseudomonadati</taxon>
        <taxon>Pseudomonadota</taxon>
        <taxon>Gammaproteobacteria</taxon>
        <taxon>Enterobacterales</taxon>
        <taxon>Erwiniaceae</taxon>
        <taxon>Buchnera</taxon>
    </lineage>
</organism>
<evidence type="ECO:0000256" key="9">
    <source>
        <dbReference type="HAMAP-Rule" id="MF_00148"/>
    </source>
</evidence>
<keyword evidence="6 9" id="KW-0227">DNA damage</keyword>
<evidence type="ECO:0000256" key="7">
    <source>
        <dbReference type="ARBA" id="ARBA00022801"/>
    </source>
</evidence>
<dbReference type="SMART" id="SM00986">
    <property type="entry name" value="UDG"/>
    <property type="match status" value="1"/>
</dbReference>
<dbReference type="Proteomes" id="UP000244884">
    <property type="component" value="Chromosome"/>
</dbReference>
<evidence type="ECO:0000256" key="4">
    <source>
        <dbReference type="ARBA" id="ARBA00012030"/>
    </source>
</evidence>
<sequence length="216" mass="25248">MESAFVSRKKKKYFLNIINYLHRERSRKIIYPPKKYVFNAFLLTEFSKIKVVIIGQDPYFSKNQAHGLAFSVPKNCSIPPSLKNIYKEINKNFKRNNIFNHGCLKNWAKQGVFLLNSILTVESGKPKSHYHIGWNIFTDKVISLISYYRSSIVFLLWGNDAKKKCHLINMNNHYVFTASHPSPLSAHRGFFGCNHFSKTNSILLENKKKIINWFKI</sequence>
<evidence type="ECO:0000256" key="1">
    <source>
        <dbReference type="ARBA" id="ARBA00001400"/>
    </source>
</evidence>
<evidence type="ECO:0000256" key="8">
    <source>
        <dbReference type="ARBA" id="ARBA00023204"/>
    </source>
</evidence>
<dbReference type="SUPFAM" id="SSF52141">
    <property type="entry name" value="Uracil-DNA glycosylase-like"/>
    <property type="match status" value="1"/>
</dbReference>
<evidence type="ECO:0000256" key="3">
    <source>
        <dbReference type="ARBA" id="ARBA00008184"/>
    </source>
</evidence>
<comment type="similarity">
    <text evidence="3 9 11">Belongs to the uracil-DNA glycosylase (UDG) superfamily. UNG family.</text>
</comment>
<dbReference type="InterPro" id="IPR018085">
    <property type="entry name" value="Ura-DNA_Glyclase_AS"/>
</dbReference>
<dbReference type="GO" id="GO:0005737">
    <property type="term" value="C:cytoplasm"/>
    <property type="evidence" value="ECO:0007669"/>
    <property type="project" value="UniProtKB-SubCell"/>
</dbReference>
<accession>A0A2U8DFL2</accession>
<evidence type="ECO:0000256" key="6">
    <source>
        <dbReference type="ARBA" id="ARBA00022763"/>
    </source>
</evidence>
<dbReference type="GO" id="GO:0004844">
    <property type="term" value="F:uracil DNA N-glycosylase activity"/>
    <property type="evidence" value="ECO:0007669"/>
    <property type="project" value="UniProtKB-UniRule"/>
</dbReference>
<keyword evidence="7 9" id="KW-0378">Hydrolase</keyword>
<dbReference type="CDD" id="cd10027">
    <property type="entry name" value="UDG-F1-like"/>
    <property type="match status" value="1"/>
</dbReference>
<keyword evidence="9" id="KW-0963">Cytoplasm</keyword>
<dbReference type="HAMAP" id="MF_00148">
    <property type="entry name" value="UDG"/>
    <property type="match status" value="1"/>
</dbReference>
<evidence type="ECO:0000256" key="5">
    <source>
        <dbReference type="ARBA" id="ARBA00018429"/>
    </source>
</evidence>
<reference evidence="13 14" key="1">
    <citation type="submission" date="2018-04" db="EMBL/GenBank/DDBJ databases">
        <title>Genome sequence of Buchnera aphidicola from Melaphis sacchari.</title>
        <authorList>
            <person name="Geib S.M."/>
            <person name="Palmer N.A."/>
            <person name="Sattler S.E."/>
            <person name="Sarath G."/>
        </authorList>
    </citation>
    <scope>NUCLEOTIDE SEQUENCE [LARGE SCALE GENOMIC DNA]</scope>
    <source>
        <strain evidence="13 14">LSU</strain>
    </source>
</reference>
<feature type="domain" description="Uracil-DNA glycosylase-like" evidence="12">
    <location>
        <begin position="42"/>
        <end position="203"/>
    </location>
</feature>
<dbReference type="EC" id="3.2.2.27" evidence="4 9"/>
<name>A0A2U8DFL2_9GAMM</name>
<dbReference type="InterPro" id="IPR005122">
    <property type="entry name" value="Uracil-DNA_glycosylase-like"/>
</dbReference>
<dbReference type="AlphaFoldDB" id="A0A2U8DFL2"/>
<dbReference type="PROSITE" id="PS00130">
    <property type="entry name" value="U_DNA_GLYCOSYLASE"/>
    <property type="match status" value="1"/>
</dbReference>
<dbReference type="PANTHER" id="PTHR11264:SF0">
    <property type="entry name" value="URACIL-DNA GLYCOSYLASE"/>
    <property type="match status" value="1"/>
</dbReference>
<dbReference type="SMART" id="SM00987">
    <property type="entry name" value="UreE_C"/>
    <property type="match status" value="1"/>
</dbReference>
<keyword evidence="8 9" id="KW-0234">DNA repair</keyword>
<evidence type="ECO:0000259" key="12">
    <source>
        <dbReference type="SMART" id="SM00986"/>
    </source>
</evidence>
<evidence type="ECO:0000313" key="14">
    <source>
        <dbReference type="Proteomes" id="UP000244884"/>
    </source>
</evidence>
<comment type="subcellular location">
    <subcellularLocation>
        <location evidence="9">Cytoplasm</location>
    </subcellularLocation>
</comment>
<evidence type="ECO:0000256" key="2">
    <source>
        <dbReference type="ARBA" id="ARBA00002631"/>
    </source>
</evidence>